<gene>
    <name evidence="3" type="ORF">BD36_00545</name>
</gene>
<dbReference type="GO" id="GO:0005737">
    <property type="term" value="C:cytoplasm"/>
    <property type="evidence" value="ECO:0007669"/>
    <property type="project" value="TreeGrafter"/>
</dbReference>
<dbReference type="EC" id="6.3.4.15" evidence="3"/>
<dbReference type="KEGG" id="cmg:NC81_00515"/>
<dbReference type="AlphaFoldDB" id="A0A070A2U6"/>
<dbReference type="PROSITE" id="PS51733">
    <property type="entry name" value="BPL_LPL_CATALYTIC"/>
    <property type="match status" value="1"/>
</dbReference>
<dbReference type="Proteomes" id="UP000260363">
    <property type="component" value="Chromosome"/>
</dbReference>
<dbReference type="GeneID" id="1245628"/>
<dbReference type="InterPro" id="IPR045864">
    <property type="entry name" value="aa-tRNA-synth_II/BPL/LPL"/>
</dbReference>
<dbReference type="RefSeq" id="WP_010229360.1">
    <property type="nucleotide sequence ID" value="NZ_CP007217.1"/>
</dbReference>
<evidence type="ECO:0000256" key="1">
    <source>
        <dbReference type="ARBA" id="ARBA00022598"/>
    </source>
</evidence>
<dbReference type="PANTHER" id="PTHR12835:SF5">
    <property type="entry name" value="BIOTIN--PROTEIN LIGASE"/>
    <property type="match status" value="1"/>
</dbReference>
<dbReference type="PANTHER" id="PTHR12835">
    <property type="entry name" value="BIOTIN PROTEIN LIGASE"/>
    <property type="match status" value="1"/>
</dbReference>
<dbReference type="KEGG" id="cmx:DNC_00515"/>
<keyword evidence="1 3" id="KW-0436">Ligase</keyword>
<dbReference type="GO" id="GO:0004077">
    <property type="term" value="F:biotin--[biotin carboxyl-carrier protein] ligase activity"/>
    <property type="evidence" value="ECO:0007669"/>
    <property type="project" value="UniProtKB-EC"/>
</dbReference>
<dbReference type="CDD" id="cd16442">
    <property type="entry name" value="BPL"/>
    <property type="match status" value="1"/>
</dbReference>
<protein>
    <submittedName>
        <fullName evidence="3">Biotin--protein ligase</fullName>
        <ecNumber evidence="3">6.3.4.15</ecNumber>
    </submittedName>
</protein>
<dbReference type="STRING" id="83560.NC80_00505"/>
<dbReference type="SUPFAM" id="SSF55681">
    <property type="entry name" value="Class II aaRS and biotin synthetases"/>
    <property type="match status" value="1"/>
</dbReference>
<dbReference type="EMBL" id="CP007217">
    <property type="protein sequence ID" value="AJR10201.1"/>
    <property type="molecule type" value="Genomic_DNA"/>
</dbReference>
<proteinExistence type="predicted"/>
<reference evidence="3 4" key="1">
    <citation type="submission" date="2014-02" db="EMBL/GenBank/DDBJ databases">
        <authorList>
            <person name="Chen C."/>
            <person name="Conrad T.A."/>
            <person name="Zhou Z."/>
            <person name="Lai Z."/>
            <person name="Zhong G."/>
        </authorList>
    </citation>
    <scope>NUCLEOTIDE SEQUENCE [LARGE SCALE GENOMIC DNA]</scope>
    <source>
        <strain evidence="3 4">Nigg3-28</strain>
    </source>
</reference>
<dbReference type="NCBIfam" id="NF004607">
    <property type="entry name" value="PRK05935.1"/>
    <property type="match status" value="1"/>
</dbReference>
<dbReference type="OMA" id="IYATFCF"/>
<sequence>MKEIYYEIASTDSTNATAKKGISLWDPYALTVVTTREQTAGKGKFGRYWHSTDRDILASFCFFLCVDSVDSALLFRIGTEAVIRLGASLGIPGAVMKWPNDVLVLGKKLSGVLCETAPVDKGLFVIIGIGVNGNVCADELLVIDQPATSLQELIGESLDMEEQVYQLAKEIKYLIQELPLWGSK</sequence>
<accession>A0A070A2U6</accession>
<dbReference type="InterPro" id="IPR004408">
    <property type="entry name" value="Biotin_CoA_COase_ligase"/>
</dbReference>
<organism evidence="3 4">
    <name type="scientific">Chlamydia muridarum</name>
    <dbReference type="NCBI Taxonomy" id="83560"/>
    <lineage>
        <taxon>Bacteria</taxon>
        <taxon>Pseudomonadati</taxon>
        <taxon>Chlamydiota</taxon>
        <taxon>Chlamydiia</taxon>
        <taxon>Chlamydiales</taxon>
        <taxon>Chlamydiaceae</taxon>
        <taxon>Chlamydia/Chlamydophila group</taxon>
        <taxon>Chlamydia</taxon>
    </lineage>
</organism>
<dbReference type="PATRIC" id="fig|83560.10.peg.98"/>
<dbReference type="Gene3D" id="3.30.930.10">
    <property type="entry name" value="Bira Bifunctional Protein, Domain 2"/>
    <property type="match status" value="1"/>
</dbReference>
<evidence type="ECO:0000313" key="4">
    <source>
        <dbReference type="Proteomes" id="UP000260363"/>
    </source>
</evidence>
<evidence type="ECO:0000313" key="3">
    <source>
        <dbReference type="EMBL" id="AJR10201.1"/>
    </source>
</evidence>
<dbReference type="Pfam" id="PF03099">
    <property type="entry name" value="BPL_LplA_LipB"/>
    <property type="match status" value="1"/>
</dbReference>
<dbReference type="InterPro" id="IPR004143">
    <property type="entry name" value="BPL_LPL_catalytic"/>
</dbReference>
<evidence type="ECO:0000259" key="2">
    <source>
        <dbReference type="PROSITE" id="PS51733"/>
    </source>
</evidence>
<dbReference type="KEGG" id="cmm:NC80_00505"/>
<name>A0A070A2U6_CHLMR</name>
<feature type="domain" description="BPL/LPL catalytic" evidence="2">
    <location>
        <begin position="1"/>
        <end position="179"/>
    </location>
</feature>